<dbReference type="EMBL" id="CAJNDS010001191">
    <property type="protein sequence ID" value="CAE7251129.1"/>
    <property type="molecule type" value="Genomic_DNA"/>
</dbReference>
<evidence type="ECO:0000313" key="3">
    <source>
        <dbReference type="Proteomes" id="UP000604046"/>
    </source>
</evidence>
<reference evidence="2" key="1">
    <citation type="submission" date="2021-02" db="EMBL/GenBank/DDBJ databases">
        <authorList>
            <person name="Dougan E. K."/>
            <person name="Rhodes N."/>
            <person name="Thang M."/>
            <person name="Chan C."/>
        </authorList>
    </citation>
    <scope>NUCLEOTIDE SEQUENCE</scope>
</reference>
<keyword evidence="3" id="KW-1185">Reference proteome</keyword>
<keyword evidence="1" id="KW-0472">Membrane</keyword>
<accession>A0A812LS09</accession>
<protein>
    <submittedName>
        <fullName evidence="2">Uncharacterized protein</fullName>
    </submittedName>
</protein>
<feature type="transmembrane region" description="Helical" evidence="1">
    <location>
        <begin position="232"/>
        <end position="258"/>
    </location>
</feature>
<gene>
    <name evidence="2" type="ORF">SNAT2548_LOCUS12406</name>
</gene>
<feature type="transmembrane region" description="Helical" evidence="1">
    <location>
        <begin position="278"/>
        <end position="304"/>
    </location>
</feature>
<keyword evidence="1" id="KW-1133">Transmembrane helix</keyword>
<feature type="transmembrane region" description="Helical" evidence="1">
    <location>
        <begin position="97"/>
        <end position="123"/>
    </location>
</feature>
<name>A0A812LS09_9DINO</name>
<keyword evidence="1" id="KW-0812">Transmembrane</keyword>
<dbReference type="AlphaFoldDB" id="A0A812LS09"/>
<proteinExistence type="predicted"/>
<comment type="caution">
    <text evidence="2">The sequence shown here is derived from an EMBL/GenBank/DDBJ whole genome shotgun (WGS) entry which is preliminary data.</text>
</comment>
<evidence type="ECO:0000313" key="2">
    <source>
        <dbReference type="EMBL" id="CAE7251129.1"/>
    </source>
</evidence>
<feature type="transmembrane region" description="Helical" evidence="1">
    <location>
        <begin position="135"/>
        <end position="154"/>
    </location>
</feature>
<dbReference type="Proteomes" id="UP000604046">
    <property type="component" value="Unassembled WGS sequence"/>
</dbReference>
<organism evidence="2 3">
    <name type="scientific">Symbiodinium natans</name>
    <dbReference type="NCBI Taxonomy" id="878477"/>
    <lineage>
        <taxon>Eukaryota</taxon>
        <taxon>Sar</taxon>
        <taxon>Alveolata</taxon>
        <taxon>Dinophyceae</taxon>
        <taxon>Suessiales</taxon>
        <taxon>Symbiodiniaceae</taxon>
        <taxon>Symbiodinium</taxon>
    </lineage>
</organism>
<evidence type="ECO:0000256" key="1">
    <source>
        <dbReference type="SAM" id="Phobius"/>
    </source>
</evidence>
<feature type="transmembrane region" description="Helical" evidence="1">
    <location>
        <begin position="465"/>
        <end position="485"/>
    </location>
</feature>
<feature type="transmembrane region" description="Helical" evidence="1">
    <location>
        <begin position="537"/>
        <end position="557"/>
    </location>
</feature>
<feature type="transmembrane region" description="Helical" evidence="1">
    <location>
        <begin position="505"/>
        <end position="530"/>
    </location>
</feature>
<sequence>MERLRRPESFEDLCSEGLFRATSVGQILANWGAIFVPDLPGLLVTGGFRAGKIPTKQEVLEAGANIFNRTSSVEHVDVFVSHRCGSDSWAKYLAMCLFWNLPVAVVCSVAAWSLAALVLVAASHGDLPRLSHSPALLPVLVFFPMATFLLALFLGHHAVHPCGQPRLWLDRACIHQTDQELKLRQIHALPVFVARSTSMLVLWDDEYFQRLWCQLELATFAKHGGVRKVAFLPLWLAPWLLSALAMNLTLVTVIYLQMEVLTTEKLVSLLNAVAPTHFWQTPLGVSSGAALGAAVLGLVVALAWSSSCKIKLRSHALMLEQMASFDCRGAQCTQEEDRRLVQRQIRELFRAEATEVMGPEGPEGELKAGHQLTASTVADEDAFSYLPGEPICMMMDERPLDAFNVYVQESLRSCVFDAVGGELHVPYGTCLAAAMPLNFYSLVDILNCANPECIASYGAESYADFLWASAIGWLTNVLLVFPIVYPIYLRMLKGTLSIQSTCLKGVLTVVSGATAHAYLAVCASGTFILLYQARSAFLLVVLALLLQLQYLFGGGGISG</sequence>